<feature type="compositionally biased region" description="Basic and acidic residues" evidence="2">
    <location>
        <begin position="1"/>
        <end position="12"/>
    </location>
</feature>
<dbReference type="SUPFAM" id="SSF50729">
    <property type="entry name" value="PH domain-like"/>
    <property type="match status" value="1"/>
</dbReference>
<proteinExistence type="predicted"/>
<feature type="compositionally biased region" description="Low complexity" evidence="2">
    <location>
        <begin position="842"/>
        <end position="868"/>
    </location>
</feature>
<dbReference type="CTD" id="22874"/>
<feature type="compositionally biased region" description="Pro residues" evidence="2">
    <location>
        <begin position="898"/>
        <end position="909"/>
    </location>
</feature>
<dbReference type="FunFam" id="2.30.29.30:FF:000083">
    <property type="entry name" value="Pleckstrin homology domain-containing family A member 5"/>
    <property type="match status" value="1"/>
</dbReference>
<dbReference type="InterPro" id="IPR011993">
    <property type="entry name" value="PH-like_dom_sf"/>
</dbReference>
<dbReference type="PROSITE" id="PS50003">
    <property type="entry name" value="PH_DOMAIN"/>
    <property type="match status" value="1"/>
</dbReference>
<sequence length="1227" mass="137651">MLKFRVDRRVSQHDPNGPAGPEVSPIQLEEPPPVHSYLQNCDLDMNGKVNTAAERIAHSKSANMVSDLSPEAQPYTRVSRTPRKAAMFGKRSNSMRRNPKAEVTKQGWLYKQASSGVKQWNKRWFVLTDRCLFYYKDEKEDSVLGSLPLLSFRIGGVEPSDNITRKFAFKVWLEEEEEEEEEVDEDRELKGSIVFCMQAEHAGTRTYYFSTDSHEEQTEWITAMSEAAEVNVQSTQRTNLDSTSNLNHTMVTKAPDPQQHPHTQTHNETDSDLPNHPKINGVNSLETPPPSTPRSDQEGKKNDRRRAEGGGQGEDEGGGSGTDHPTSPKSSSKWLGQLWPFQHYAPKSNIKHPPSRGPSGHRTTQGHPEGGVGPLHEPREQQENVVLRRGFVPRTAPERVAQRKSSMAQLQQWVNQRRGMASQEDINSPSRYYPVNRGVSADYYGYPGGPQYVEEYPLYPPGVRPDSICSVSAVGGYDRRWPVEEKRLSLRDGPHQLYGPPISRDPWGPQYYGGMETSMRRLSIQPRSRSVPRSPSSSSGGPYSPVPPNFASPARSLSARFDRFPGRIRDDMIYADPSVYSLRRSLSSPKYDYPGDRRSLSQGLYHHNYPVSPSIHNKMEDILDLQLQRNLDYLDQQVLEGSHLIGTVARMVERSSTSAKLCVQVPPFHDVYSRELHPTLKLNEIETSKLLGRLCEQNRILKDHEAVVHRLRMDKDSLEEALVATHQEMELYHNQPLAMEKLQFKKETLQNQLINIRGELSQASSALTTTRMEFEALEDEANAIHGDLWEQLNTGGQSELVRRHIQKEFWRVQDVLEGLHKNNSSRGTDTAKHRVASGASGSFSTNSPASPLSSVSLTSPLSPFSPVPGSQASPTKQLGPEENVPPRPPLPKAYYPLEPSPTSPPSIPPLPFDSTAWLRSLGIDDEYLDGEDSHIRKPKFGEQSNISDTQDQVQDRQSSMNKVGIVPPRTKSPTDESHSSSAGVSRHNGRVPNGISRERPKSAVFPAEIKSKMSVEEQNERIRRNQSSSVRDKRRSLNLSGGQSPANYKVVRRRLTAHEIDIKDLEMAVRGQGQESPREEIARLRRLRVEPEHYDLDVSKELMTPEKVLIPERYLDAEDNTPLSPEEQKEKQKKLERIKTLIAKSNLQNMVPLLDGPVEGGAPVSSQQQLQEQEKRIEISCALAAEASRRSRILSAQCAPSPPTSPTSLAPPPSSADFPNSAHIMKV</sequence>
<accession>A0AAJ8BDW4</accession>
<dbReference type="InterPro" id="IPR001849">
    <property type="entry name" value="PH_domain"/>
</dbReference>
<dbReference type="Proteomes" id="UP000694890">
    <property type="component" value="Linkage group LG12"/>
</dbReference>
<evidence type="ECO:0000256" key="2">
    <source>
        <dbReference type="SAM" id="MobiDB-lite"/>
    </source>
</evidence>
<feature type="region of interest" description="Disordered" evidence="2">
    <location>
        <begin position="522"/>
        <end position="551"/>
    </location>
</feature>
<dbReference type="RefSeq" id="XP_050930745.1">
    <property type="nucleotide sequence ID" value="XM_051074788.1"/>
</dbReference>
<dbReference type="InterPro" id="IPR057971">
    <property type="entry name" value="PKHA4-7_TBCA"/>
</dbReference>
<evidence type="ECO:0000313" key="5">
    <source>
        <dbReference type="RefSeq" id="XP_050930745.1"/>
    </source>
</evidence>
<dbReference type="Gene3D" id="2.30.29.30">
    <property type="entry name" value="Pleckstrin-homology domain (PH domain)/Phosphotyrosine-binding domain (PTB)"/>
    <property type="match status" value="1"/>
</dbReference>
<organism evidence="4 5">
    <name type="scientific">Lates calcarifer</name>
    <name type="common">Barramundi</name>
    <name type="synonym">Holocentrus calcarifer</name>
    <dbReference type="NCBI Taxonomy" id="8187"/>
    <lineage>
        <taxon>Eukaryota</taxon>
        <taxon>Metazoa</taxon>
        <taxon>Chordata</taxon>
        <taxon>Craniata</taxon>
        <taxon>Vertebrata</taxon>
        <taxon>Euteleostomi</taxon>
        <taxon>Actinopterygii</taxon>
        <taxon>Neopterygii</taxon>
        <taxon>Teleostei</taxon>
        <taxon>Neoteleostei</taxon>
        <taxon>Acanthomorphata</taxon>
        <taxon>Carangaria</taxon>
        <taxon>Carangaria incertae sedis</taxon>
        <taxon>Centropomidae</taxon>
        <taxon>Lates</taxon>
    </lineage>
</organism>
<feature type="region of interest" description="Disordered" evidence="2">
    <location>
        <begin position="1"/>
        <end position="30"/>
    </location>
</feature>
<feature type="compositionally biased region" description="Pro residues" evidence="2">
    <location>
        <begin position="1200"/>
        <end position="1214"/>
    </location>
</feature>
<dbReference type="Pfam" id="PF00169">
    <property type="entry name" value="PH"/>
    <property type="match status" value="1"/>
</dbReference>
<feature type="compositionally biased region" description="Polar residues" evidence="2">
    <location>
        <begin position="323"/>
        <end position="334"/>
    </location>
</feature>
<feature type="compositionally biased region" description="Basic and acidic residues" evidence="2">
    <location>
        <begin position="295"/>
        <end position="308"/>
    </location>
</feature>
<dbReference type="KEGG" id="lcf:108877477"/>
<dbReference type="GeneID" id="108877477"/>
<feature type="region of interest" description="Disordered" evidence="2">
    <location>
        <begin position="1194"/>
        <end position="1227"/>
    </location>
</feature>
<reference evidence="5" key="1">
    <citation type="submission" date="2025-08" db="UniProtKB">
        <authorList>
            <consortium name="RefSeq"/>
        </authorList>
    </citation>
    <scope>IDENTIFICATION</scope>
    <source>
        <tissue evidence="5">Brain</tissue>
    </source>
</reference>
<dbReference type="PANTHER" id="PTHR12752">
    <property type="entry name" value="PHOSPHOINOSITOL 3-PHOSPHATE-BINDING PROTEIN"/>
    <property type="match status" value="1"/>
</dbReference>
<feature type="domain" description="PH" evidence="3">
    <location>
        <begin position="102"/>
        <end position="229"/>
    </location>
</feature>
<feature type="compositionally biased region" description="Basic and acidic residues" evidence="2">
    <location>
        <begin position="1009"/>
        <end position="1023"/>
    </location>
</feature>
<dbReference type="CDD" id="cd13248">
    <property type="entry name" value="PH_PEPP1_2_3"/>
    <property type="match status" value="1"/>
</dbReference>
<feature type="compositionally biased region" description="Polar residues" evidence="2">
    <location>
        <begin position="942"/>
        <end position="961"/>
    </location>
</feature>
<feature type="region of interest" description="Disordered" evidence="2">
    <location>
        <begin position="932"/>
        <end position="1044"/>
    </location>
</feature>
<feature type="region of interest" description="Disordered" evidence="2">
    <location>
        <begin position="820"/>
        <end position="909"/>
    </location>
</feature>
<dbReference type="PANTHER" id="PTHR12752:SF5">
    <property type="entry name" value="PLECKSTRIN HOMOLOGY DOMAIN-CONTAINING FAMILY A MEMBER 6"/>
    <property type="match status" value="1"/>
</dbReference>
<gene>
    <name evidence="5" type="primary">plekha6</name>
</gene>
<feature type="coiled-coil region" evidence="1">
    <location>
        <begin position="701"/>
        <end position="766"/>
    </location>
</feature>
<feature type="compositionally biased region" description="Basic and acidic residues" evidence="2">
    <location>
        <begin position="265"/>
        <end position="275"/>
    </location>
</feature>
<keyword evidence="1" id="KW-0175">Coiled coil</keyword>
<dbReference type="InterPro" id="IPR040392">
    <property type="entry name" value="PKHA4-7_PH"/>
</dbReference>
<feature type="compositionally biased region" description="Polar residues" evidence="2">
    <location>
        <begin position="231"/>
        <end position="250"/>
    </location>
</feature>
<dbReference type="Pfam" id="PF25541">
    <property type="entry name" value="TBCA_PH"/>
    <property type="match status" value="1"/>
</dbReference>
<evidence type="ECO:0000256" key="1">
    <source>
        <dbReference type="SAM" id="Coils"/>
    </source>
</evidence>
<dbReference type="AlphaFoldDB" id="A0AAJ8BDW4"/>
<evidence type="ECO:0000313" key="4">
    <source>
        <dbReference type="Proteomes" id="UP000694890"/>
    </source>
</evidence>
<evidence type="ECO:0000259" key="3">
    <source>
        <dbReference type="PROSITE" id="PS50003"/>
    </source>
</evidence>
<name>A0AAJ8BDW4_LATCA</name>
<protein>
    <submittedName>
        <fullName evidence="5">LOW QUALITY PROTEIN: pleckstrin homology domain-containing family A member 6</fullName>
    </submittedName>
</protein>
<feature type="compositionally biased region" description="Low complexity" evidence="2">
    <location>
        <begin position="526"/>
        <end position="543"/>
    </location>
</feature>
<feature type="region of interest" description="Disordered" evidence="2">
    <location>
        <begin position="231"/>
        <end position="380"/>
    </location>
</feature>
<dbReference type="SMART" id="SM00233">
    <property type="entry name" value="PH"/>
    <property type="match status" value="1"/>
</dbReference>